<keyword evidence="7" id="KW-0813">Transport</keyword>
<dbReference type="PANTHER" id="PTHR30558">
    <property type="entry name" value="EXBD MEMBRANE COMPONENT OF PMF-DRIVEN MACROMOLECULE IMPORT SYSTEM"/>
    <property type="match status" value="1"/>
</dbReference>
<evidence type="ECO:0000256" key="2">
    <source>
        <dbReference type="ARBA" id="ARBA00005811"/>
    </source>
</evidence>
<dbReference type="GO" id="GO:0005886">
    <property type="term" value="C:plasma membrane"/>
    <property type="evidence" value="ECO:0007669"/>
    <property type="project" value="UniProtKB-SubCell"/>
</dbReference>
<evidence type="ECO:0000256" key="6">
    <source>
        <dbReference type="ARBA" id="ARBA00023136"/>
    </source>
</evidence>
<sequence>MKRVEPEETPNLGFQIAPMLDVVFVILLYFMVLAGTIKVEYEIKTTLPGSAEVATAASDELPPDEVIIGISAEGEVSMNDDPIGQPGDVKMNDLYIEMRNVADTALQAKTKVIVTVAAEETVKYDRIMNVLDVLAKANISNVTFSTTEGE</sequence>
<dbReference type="GO" id="GO:0022857">
    <property type="term" value="F:transmembrane transporter activity"/>
    <property type="evidence" value="ECO:0007669"/>
    <property type="project" value="InterPro"/>
</dbReference>
<proteinExistence type="inferred from homology"/>
<feature type="transmembrane region" description="Helical" evidence="8">
    <location>
        <begin position="12"/>
        <end position="34"/>
    </location>
</feature>
<keyword evidence="7" id="KW-0653">Protein transport</keyword>
<keyword evidence="4 7" id="KW-0812">Transmembrane</keyword>
<dbReference type="Pfam" id="PF02472">
    <property type="entry name" value="ExbD"/>
    <property type="match status" value="1"/>
</dbReference>
<name>A0A9D1T1I5_9BACT</name>
<dbReference type="EMBL" id="DVOG01000036">
    <property type="protein sequence ID" value="HIV03776.1"/>
    <property type="molecule type" value="Genomic_DNA"/>
</dbReference>
<evidence type="ECO:0000256" key="1">
    <source>
        <dbReference type="ARBA" id="ARBA00004162"/>
    </source>
</evidence>
<protein>
    <submittedName>
        <fullName evidence="9">Biopolymer transporter ExbD</fullName>
    </submittedName>
</protein>
<dbReference type="GO" id="GO:0015031">
    <property type="term" value="P:protein transport"/>
    <property type="evidence" value="ECO:0007669"/>
    <property type="project" value="UniProtKB-KW"/>
</dbReference>
<evidence type="ECO:0000313" key="9">
    <source>
        <dbReference type="EMBL" id="HIV03776.1"/>
    </source>
</evidence>
<evidence type="ECO:0000313" key="10">
    <source>
        <dbReference type="Proteomes" id="UP000886812"/>
    </source>
</evidence>
<reference evidence="9" key="2">
    <citation type="journal article" date="2021" name="PeerJ">
        <title>Extensive microbial diversity within the chicken gut microbiome revealed by metagenomics and culture.</title>
        <authorList>
            <person name="Gilroy R."/>
            <person name="Ravi A."/>
            <person name="Getino M."/>
            <person name="Pursley I."/>
            <person name="Horton D.L."/>
            <person name="Alikhan N.F."/>
            <person name="Baker D."/>
            <person name="Gharbi K."/>
            <person name="Hall N."/>
            <person name="Watson M."/>
            <person name="Adriaenssens E.M."/>
            <person name="Foster-Nyarko E."/>
            <person name="Jarju S."/>
            <person name="Secka A."/>
            <person name="Antonio M."/>
            <person name="Oren A."/>
            <person name="Chaudhuri R.R."/>
            <person name="La Ragione R."/>
            <person name="Hildebrand F."/>
            <person name="Pallen M.J."/>
        </authorList>
    </citation>
    <scope>NUCLEOTIDE SEQUENCE</scope>
    <source>
        <strain evidence="9">10669</strain>
    </source>
</reference>
<comment type="caution">
    <text evidence="9">The sequence shown here is derived from an EMBL/GenBank/DDBJ whole genome shotgun (WGS) entry which is preliminary data.</text>
</comment>
<dbReference type="AlphaFoldDB" id="A0A9D1T1I5"/>
<gene>
    <name evidence="9" type="ORF">IAC75_01330</name>
</gene>
<evidence type="ECO:0000256" key="3">
    <source>
        <dbReference type="ARBA" id="ARBA00022475"/>
    </source>
</evidence>
<evidence type="ECO:0000256" key="8">
    <source>
        <dbReference type="SAM" id="Phobius"/>
    </source>
</evidence>
<comment type="subcellular location">
    <subcellularLocation>
        <location evidence="1">Cell membrane</location>
        <topology evidence="1">Single-pass membrane protein</topology>
    </subcellularLocation>
    <subcellularLocation>
        <location evidence="7">Cell membrane</location>
        <topology evidence="7">Single-pass type II membrane protein</topology>
    </subcellularLocation>
</comment>
<keyword evidence="6 8" id="KW-0472">Membrane</keyword>
<reference evidence="9" key="1">
    <citation type="submission" date="2020-10" db="EMBL/GenBank/DDBJ databases">
        <authorList>
            <person name="Gilroy R."/>
        </authorList>
    </citation>
    <scope>NUCLEOTIDE SEQUENCE</scope>
    <source>
        <strain evidence="9">10669</strain>
    </source>
</reference>
<dbReference type="InterPro" id="IPR003400">
    <property type="entry name" value="ExbD"/>
</dbReference>
<evidence type="ECO:0000256" key="4">
    <source>
        <dbReference type="ARBA" id="ARBA00022692"/>
    </source>
</evidence>
<organism evidence="9 10">
    <name type="scientific">Candidatus Spyradosoma merdigallinarum</name>
    <dbReference type="NCBI Taxonomy" id="2840950"/>
    <lineage>
        <taxon>Bacteria</taxon>
        <taxon>Pseudomonadati</taxon>
        <taxon>Verrucomicrobiota</taxon>
        <taxon>Opitutia</taxon>
        <taxon>Opitutia incertae sedis</taxon>
        <taxon>Candidatus Spyradosoma</taxon>
    </lineage>
</organism>
<keyword evidence="3" id="KW-1003">Cell membrane</keyword>
<dbReference type="Proteomes" id="UP000886812">
    <property type="component" value="Unassembled WGS sequence"/>
</dbReference>
<keyword evidence="5 8" id="KW-1133">Transmembrane helix</keyword>
<evidence type="ECO:0000256" key="5">
    <source>
        <dbReference type="ARBA" id="ARBA00022989"/>
    </source>
</evidence>
<dbReference type="Gene3D" id="3.30.420.270">
    <property type="match status" value="1"/>
</dbReference>
<comment type="similarity">
    <text evidence="2 7">Belongs to the ExbD/TolR family.</text>
</comment>
<evidence type="ECO:0000256" key="7">
    <source>
        <dbReference type="RuleBase" id="RU003879"/>
    </source>
</evidence>
<accession>A0A9D1T1I5</accession>